<gene>
    <name evidence="1" type="ORF">SAMN04488128_103731</name>
</gene>
<sequence length="130" mass="14277">MSKVPFTSDGVNFKQQQLYALSDADLIIEVKAIQNDFAAWMEQNFYLSPLQKAYIVSAPDRAIWGAQIGAVVCTRGPIVIPTPPKDYGPAYRTKETRIKITGETTFTPPVSGVPKIQGTLKATVEFTLVV</sequence>
<proteinExistence type="predicted"/>
<dbReference type="RefSeq" id="WP_078671058.1">
    <property type="nucleotide sequence ID" value="NZ_FUWZ01000003.1"/>
</dbReference>
<name>A0A1T4SY94_9BACT</name>
<dbReference type="AlphaFoldDB" id="A0A1T4SY94"/>
<protein>
    <submittedName>
        <fullName evidence="1">Uncharacterized protein</fullName>
    </submittedName>
</protein>
<reference evidence="2" key="1">
    <citation type="submission" date="2017-02" db="EMBL/GenBank/DDBJ databases">
        <authorList>
            <person name="Varghese N."/>
            <person name="Submissions S."/>
        </authorList>
    </citation>
    <scope>NUCLEOTIDE SEQUENCE [LARGE SCALE GENOMIC DNA]</scope>
    <source>
        <strain evidence="2">DSM 22224</strain>
    </source>
</reference>
<keyword evidence="2" id="KW-1185">Reference proteome</keyword>
<dbReference type="Proteomes" id="UP000190367">
    <property type="component" value="Unassembled WGS sequence"/>
</dbReference>
<accession>A0A1T4SY94</accession>
<evidence type="ECO:0000313" key="1">
    <source>
        <dbReference type="EMBL" id="SKA32888.1"/>
    </source>
</evidence>
<dbReference type="STRING" id="634771.SAMN04488128_103731"/>
<organism evidence="1 2">
    <name type="scientific">Chitinophaga eiseniae</name>
    <dbReference type="NCBI Taxonomy" id="634771"/>
    <lineage>
        <taxon>Bacteria</taxon>
        <taxon>Pseudomonadati</taxon>
        <taxon>Bacteroidota</taxon>
        <taxon>Chitinophagia</taxon>
        <taxon>Chitinophagales</taxon>
        <taxon>Chitinophagaceae</taxon>
        <taxon>Chitinophaga</taxon>
    </lineage>
</organism>
<dbReference type="OrthoDB" id="798617at2"/>
<evidence type="ECO:0000313" key="2">
    <source>
        <dbReference type="Proteomes" id="UP000190367"/>
    </source>
</evidence>
<dbReference type="EMBL" id="FUWZ01000003">
    <property type="protein sequence ID" value="SKA32888.1"/>
    <property type="molecule type" value="Genomic_DNA"/>
</dbReference>